<dbReference type="InterPro" id="IPR032675">
    <property type="entry name" value="LRR_dom_sf"/>
</dbReference>
<reference evidence="4" key="1">
    <citation type="submission" date="2024-06" db="EMBL/GenBank/DDBJ databases">
        <authorList>
            <person name="Ryan C."/>
        </authorList>
    </citation>
    <scope>NUCLEOTIDE SEQUENCE [LARGE SCALE GENOMIC DNA]</scope>
</reference>
<dbReference type="Gene3D" id="3.80.10.10">
    <property type="entry name" value="Ribonuclease Inhibitor"/>
    <property type="match status" value="1"/>
</dbReference>
<dbReference type="SUPFAM" id="SSF81383">
    <property type="entry name" value="F-box domain"/>
    <property type="match status" value="1"/>
</dbReference>
<evidence type="ECO:0000313" key="3">
    <source>
        <dbReference type="EMBL" id="CAL5026785.1"/>
    </source>
</evidence>
<dbReference type="InterPro" id="IPR001810">
    <property type="entry name" value="F-box_dom"/>
</dbReference>
<dbReference type="Pfam" id="PF00646">
    <property type="entry name" value="F-box"/>
    <property type="match status" value="1"/>
</dbReference>
<dbReference type="Pfam" id="PF23622">
    <property type="entry name" value="LRR_At1g61320_AtMIF1"/>
    <property type="match status" value="1"/>
</dbReference>
<evidence type="ECO:0000313" key="4">
    <source>
        <dbReference type="Proteomes" id="UP001497457"/>
    </source>
</evidence>
<dbReference type="PANTHER" id="PTHR32153">
    <property type="entry name" value="OJ000223_09.16 PROTEIN"/>
    <property type="match status" value="1"/>
</dbReference>
<dbReference type="EMBL" id="OZ075140">
    <property type="protein sequence ID" value="CAL5026785.1"/>
    <property type="molecule type" value="Genomic_DNA"/>
</dbReference>
<dbReference type="SUPFAM" id="SSF52047">
    <property type="entry name" value="RNI-like"/>
    <property type="match status" value="1"/>
</dbReference>
<protein>
    <recommendedName>
        <fullName evidence="2">F-box domain-containing protein</fullName>
    </recommendedName>
</protein>
<name>A0ABC9CW15_9POAL</name>
<feature type="domain" description="F-box" evidence="2">
    <location>
        <begin position="43"/>
        <end position="79"/>
    </location>
</feature>
<evidence type="ECO:0000259" key="2">
    <source>
        <dbReference type="PROSITE" id="PS50181"/>
    </source>
</evidence>
<dbReference type="InterPro" id="IPR036047">
    <property type="entry name" value="F-box-like_dom_sf"/>
</dbReference>
<reference evidence="3 4" key="2">
    <citation type="submission" date="2024-10" db="EMBL/GenBank/DDBJ databases">
        <authorList>
            <person name="Ryan C."/>
        </authorList>
    </citation>
    <scope>NUCLEOTIDE SEQUENCE [LARGE SCALE GENOMIC DNA]</scope>
</reference>
<dbReference type="InterPro" id="IPR044997">
    <property type="entry name" value="F-box_plant"/>
</dbReference>
<proteinExistence type="predicted"/>
<gene>
    <name evidence="3" type="ORF">URODEC1_LOCUS78969</name>
</gene>
<dbReference type="InterPro" id="IPR055357">
    <property type="entry name" value="LRR_At1g61320_AtMIF1"/>
</dbReference>
<dbReference type="Proteomes" id="UP001497457">
    <property type="component" value="Chromosome 30rd"/>
</dbReference>
<dbReference type="PROSITE" id="PS50181">
    <property type="entry name" value="FBOX"/>
    <property type="match status" value="1"/>
</dbReference>
<dbReference type="Gene3D" id="1.20.1280.50">
    <property type="match status" value="1"/>
</dbReference>
<sequence>MTDFVQPKAVEMAADVKELKQEDLATKQTDQEDLASTKQTDEEDWLSSLPDDILSSILERLQLHEAARTSILSRRWRYLFIFRSQVVIDADAFHYKDNKSSMLALGDLAQRNACVVKATKSMLAQSSQCPISLLRIRFHLVEESIGIIHHVDGALSDRKIATVHFLILPEGHRTEDELVTNGRRFMRFFYAGPRAFTNLSYLHIHHLMLSIDDVVNVLNTCKKLEHLIFQSCECGFESVLQIEHPHLTTLVFDGCIFGKIELNWLPSLKCFSYWTWFFSQDQYPLSLGYVPQLSTLNLRNQASIMHKSIRLSELLCNATISLLDLDFECERIWVEPEAPKVFGPLFQYLQILILQNIHEECDLDWTMFFLEAAPLLKQVSIKVWDHACYNSAEEWQDMYQKGYNLPRWEARADLKHCNLKVLAIKGYQVEEKFTTYIRRVVEAAANLKLILLSHSGSCEQCEFSPSTRYPRTHEERLQIKEQIEEWRSSPLKIGFEPLECRPSPTK</sequence>
<organism evidence="3 4">
    <name type="scientific">Urochloa decumbens</name>
    <dbReference type="NCBI Taxonomy" id="240449"/>
    <lineage>
        <taxon>Eukaryota</taxon>
        <taxon>Viridiplantae</taxon>
        <taxon>Streptophyta</taxon>
        <taxon>Embryophyta</taxon>
        <taxon>Tracheophyta</taxon>
        <taxon>Spermatophyta</taxon>
        <taxon>Magnoliopsida</taxon>
        <taxon>Liliopsida</taxon>
        <taxon>Poales</taxon>
        <taxon>Poaceae</taxon>
        <taxon>PACMAD clade</taxon>
        <taxon>Panicoideae</taxon>
        <taxon>Panicodae</taxon>
        <taxon>Paniceae</taxon>
        <taxon>Melinidinae</taxon>
        <taxon>Urochloa</taxon>
    </lineage>
</organism>
<accession>A0ABC9CW15</accession>
<dbReference type="AlphaFoldDB" id="A0ABC9CW15"/>
<feature type="region of interest" description="Disordered" evidence="1">
    <location>
        <begin position="21"/>
        <end position="43"/>
    </location>
</feature>
<keyword evidence="4" id="KW-1185">Reference proteome</keyword>
<evidence type="ECO:0000256" key="1">
    <source>
        <dbReference type="SAM" id="MobiDB-lite"/>
    </source>
</evidence>